<dbReference type="InterPro" id="IPR013149">
    <property type="entry name" value="ADH-like_C"/>
</dbReference>
<keyword evidence="5" id="KW-1185">Reference proteome</keyword>
<dbReference type="FunCoup" id="A0A409YUZ9">
    <property type="interactions" value="58"/>
</dbReference>
<reference evidence="4 5" key="1">
    <citation type="journal article" date="2018" name="Evol. Lett.">
        <title>Horizontal gene cluster transfer increased hallucinogenic mushroom diversity.</title>
        <authorList>
            <person name="Reynolds H.T."/>
            <person name="Vijayakumar V."/>
            <person name="Gluck-Thaler E."/>
            <person name="Korotkin H.B."/>
            <person name="Matheny P.B."/>
            <person name="Slot J.C."/>
        </authorList>
    </citation>
    <scope>NUCLEOTIDE SEQUENCE [LARGE SCALE GENOMIC DNA]</scope>
    <source>
        <strain evidence="4 5">2629</strain>
    </source>
</reference>
<evidence type="ECO:0000256" key="1">
    <source>
        <dbReference type="ARBA" id="ARBA00023002"/>
    </source>
</evidence>
<dbReference type="Gene3D" id="3.40.50.720">
    <property type="entry name" value="NAD(P)-binding Rossmann-like Domain"/>
    <property type="match status" value="1"/>
</dbReference>
<organism evidence="4 5">
    <name type="scientific">Panaeolus cyanescens</name>
    <dbReference type="NCBI Taxonomy" id="181874"/>
    <lineage>
        <taxon>Eukaryota</taxon>
        <taxon>Fungi</taxon>
        <taxon>Dikarya</taxon>
        <taxon>Basidiomycota</taxon>
        <taxon>Agaricomycotina</taxon>
        <taxon>Agaricomycetes</taxon>
        <taxon>Agaricomycetidae</taxon>
        <taxon>Agaricales</taxon>
        <taxon>Agaricineae</taxon>
        <taxon>Galeropsidaceae</taxon>
        <taxon>Panaeolus</taxon>
    </lineage>
</organism>
<dbReference type="GO" id="GO:0016628">
    <property type="term" value="F:oxidoreductase activity, acting on the CH-CH group of donors, NAD or NADP as acceptor"/>
    <property type="evidence" value="ECO:0007669"/>
    <property type="project" value="InterPro"/>
</dbReference>
<feature type="domain" description="Alcohol dehydrogenase-like C-terminal" evidence="2">
    <location>
        <begin position="212"/>
        <end position="332"/>
    </location>
</feature>
<dbReference type="InterPro" id="IPR041694">
    <property type="entry name" value="ADH_N_2"/>
</dbReference>
<evidence type="ECO:0000259" key="3">
    <source>
        <dbReference type="Pfam" id="PF16884"/>
    </source>
</evidence>
<gene>
    <name evidence="4" type="ORF">CVT24_011318</name>
</gene>
<dbReference type="Gene3D" id="3.90.180.10">
    <property type="entry name" value="Medium-chain alcohol dehydrogenases, catalytic domain"/>
    <property type="match status" value="1"/>
</dbReference>
<dbReference type="PANTHER" id="PTHR43205">
    <property type="entry name" value="PROSTAGLANDIN REDUCTASE"/>
    <property type="match status" value="1"/>
</dbReference>
<dbReference type="Pfam" id="PF00107">
    <property type="entry name" value="ADH_zinc_N"/>
    <property type="match status" value="1"/>
</dbReference>
<evidence type="ECO:0000313" key="5">
    <source>
        <dbReference type="Proteomes" id="UP000284842"/>
    </source>
</evidence>
<dbReference type="SUPFAM" id="SSF51735">
    <property type="entry name" value="NAD(P)-binding Rossmann-fold domains"/>
    <property type="match status" value="1"/>
</dbReference>
<proteinExistence type="predicted"/>
<evidence type="ECO:0000313" key="4">
    <source>
        <dbReference type="EMBL" id="PPR06845.1"/>
    </source>
</evidence>
<evidence type="ECO:0000259" key="2">
    <source>
        <dbReference type="Pfam" id="PF00107"/>
    </source>
</evidence>
<dbReference type="EMBL" id="NHTK01000571">
    <property type="protein sequence ID" value="PPR06845.1"/>
    <property type="molecule type" value="Genomic_DNA"/>
</dbReference>
<dbReference type="AlphaFoldDB" id="A0A409YUZ9"/>
<evidence type="ECO:0008006" key="6">
    <source>
        <dbReference type="Google" id="ProtNLM"/>
    </source>
</evidence>
<dbReference type="Pfam" id="PF16884">
    <property type="entry name" value="ADH_N_2"/>
    <property type="match status" value="1"/>
</dbReference>
<dbReference type="SUPFAM" id="SSF50129">
    <property type="entry name" value="GroES-like"/>
    <property type="match status" value="1"/>
</dbReference>
<dbReference type="InterPro" id="IPR011032">
    <property type="entry name" value="GroES-like_sf"/>
</dbReference>
<dbReference type="InParanoid" id="A0A409YUZ9"/>
<keyword evidence="1" id="KW-0560">Oxidoreductase</keyword>
<dbReference type="Proteomes" id="UP000284842">
    <property type="component" value="Unassembled WGS sequence"/>
</dbReference>
<feature type="domain" description="Oxidoreductase N-terminal" evidence="3">
    <location>
        <begin position="9"/>
        <end position="105"/>
    </location>
</feature>
<protein>
    <recommendedName>
        <fullName evidence="6">Enoyl reductase (ER) domain-containing protein</fullName>
    </recommendedName>
</protein>
<dbReference type="CDD" id="cd05288">
    <property type="entry name" value="PGDH"/>
    <property type="match status" value="1"/>
</dbReference>
<dbReference type="InterPro" id="IPR036291">
    <property type="entry name" value="NAD(P)-bd_dom_sf"/>
</dbReference>
<comment type="caution">
    <text evidence="4">The sequence shown here is derived from an EMBL/GenBank/DDBJ whole genome shotgun (WGS) entry which is preliminary data.</text>
</comment>
<dbReference type="InterPro" id="IPR045010">
    <property type="entry name" value="MDR_fam"/>
</dbReference>
<sequence>MAPITNPRIIFNDIPEGFPEIDKTLIYDTSQVIDLENEPLNGGFLVKTLDLSIDPYMRGRMRDPSVESYSPPFILGQPINGYGLGVVIRSENPDVKVGEYVYGSNIDHAQYFVRKDLISLEKVDNKYNLPTSVFVGALGMAGQTAFYAWHEFSHAKPGETVFVSAGAGTSRSYPFIYPDVPLMPNYRACRIVSQRAILYLPIDHIALPHSCSMVIQLAKKQGLKVIASAGSEDKIEFLKEIGTDIAFNYKTTNTLEVLKREGGIDLYWDNVGGETLEAALEAAKLNGRFIICGMISGYNSGDSVPVKNLWHIFSKSLTLSGFIVGRLAEKWGQKFREEMPARVASGEIKYREQIYEGLDKVPHAILDVQKGRNKAKAVVRVGLE</sequence>
<dbReference type="PANTHER" id="PTHR43205:SF7">
    <property type="entry name" value="PROSTAGLANDIN REDUCTASE 1"/>
    <property type="match status" value="1"/>
</dbReference>
<dbReference type="OrthoDB" id="809632at2759"/>
<accession>A0A409YUZ9</accession>
<name>A0A409YUZ9_9AGAR</name>